<dbReference type="Proteomes" id="UP001208570">
    <property type="component" value="Unassembled WGS sequence"/>
</dbReference>
<feature type="compositionally biased region" description="Basic residues" evidence="1">
    <location>
        <begin position="529"/>
        <end position="540"/>
    </location>
</feature>
<reference evidence="3" key="1">
    <citation type="journal article" date="2023" name="Mol. Biol. Evol.">
        <title>Third-Generation Sequencing Reveals the Adaptive Role of the Epigenome in Three Deep-Sea Polychaetes.</title>
        <authorList>
            <person name="Perez M."/>
            <person name="Aroh O."/>
            <person name="Sun Y."/>
            <person name="Lan Y."/>
            <person name="Juniper S.K."/>
            <person name="Young C.R."/>
            <person name="Angers B."/>
            <person name="Qian P.Y."/>
        </authorList>
    </citation>
    <scope>NUCLEOTIDE SEQUENCE</scope>
    <source>
        <strain evidence="3">P08H-3</strain>
    </source>
</reference>
<organism evidence="3 4">
    <name type="scientific">Paralvinella palmiformis</name>
    <dbReference type="NCBI Taxonomy" id="53620"/>
    <lineage>
        <taxon>Eukaryota</taxon>
        <taxon>Metazoa</taxon>
        <taxon>Spiralia</taxon>
        <taxon>Lophotrochozoa</taxon>
        <taxon>Annelida</taxon>
        <taxon>Polychaeta</taxon>
        <taxon>Sedentaria</taxon>
        <taxon>Canalipalpata</taxon>
        <taxon>Terebellida</taxon>
        <taxon>Terebelliformia</taxon>
        <taxon>Alvinellidae</taxon>
        <taxon>Paralvinella</taxon>
    </lineage>
</organism>
<feature type="compositionally biased region" description="Acidic residues" evidence="1">
    <location>
        <begin position="552"/>
        <end position="574"/>
    </location>
</feature>
<proteinExistence type="predicted"/>
<evidence type="ECO:0000256" key="1">
    <source>
        <dbReference type="SAM" id="MobiDB-lite"/>
    </source>
</evidence>
<feature type="region of interest" description="Disordered" evidence="1">
    <location>
        <begin position="526"/>
        <end position="637"/>
    </location>
</feature>
<dbReference type="GO" id="GO:0004439">
    <property type="term" value="F:phosphatidylinositol-4,5-bisphosphate 5-phosphatase activity"/>
    <property type="evidence" value="ECO:0007669"/>
    <property type="project" value="TreeGrafter"/>
</dbReference>
<dbReference type="PANTHER" id="PTHR11200">
    <property type="entry name" value="INOSITOL 5-PHOSPHATASE"/>
    <property type="match status" value="1"/>
</dbReference>
<evidence type="ECO:0000313" key="3">
    <source>
        <dbReference type="EMBL" id="KAK2161088.1"/>
    </source>
</evidence>
<evidence type="ECO:0000313" key="4">
    <source>
        <dbReference type="Proteomes" id="UP001208570"/>
    </source>
</evidence>
<dbReference type="GO" id="GO:0046856">
    <property type="term" value="P:phosphatidylinositol dephosphorylation"/>
    <property type="evidence" value="ECO:0007669"/>
    <property type="project" value="InterPro"/>
</dbReference>
<dbReference type="AlphaFoldDB" id="A0AAD9JXA4"/>
<dbReference type="SUPFAM" id="SSF56219">
    <property type="entry name" value="DNase I-like"/>
    <property type="match status" value="1"/>
</dbReference>
<dbReference type="InterPro" id="IPR046985">
    <property type="entry name" value="IP5"/>
</dbReference>
<comment type="caution">
    <text evidence="3">The sequence shown here is derived from an EMBL/GenBank/DDBJ whole genome shotgun (WGS) entry which is preliminary data.</text>
</comment>
<dbReference type="Pfam" id="PF22669">
    <property type="entry name" value="Exo_endo_phos2"/>
    <property type="match status" value="1"/>
</dbReference>
<accession>A0AAD9JXA4</accession>
<dbReference type="Gene3D" id="3.60.10.10">
    <property type="entry name" value="Endonuclease/exonuclease/phosphatase"/>
    <property type="match status" value="1"/>
</dbReference>
<keyword evidence="4" id="KW-1185">Reference proteome</keyword>
<dbReference type="InterPro" id="IPR000300">
    <property type="entry name" value="IPPc"/>
</dbReference>
<dbReference type="InterPro" id="IPR036691">
    <property type="entry name" value="Endo/exonu/phosph_ase_sf"/>
</dbReference>
<protein>
    <recommendedName>
        <fullName evidence="2">Inositol polyphosphate-related phosphatase domain-containing protein</fullName>
    </recommendedName>
</protein>
<feature type="domain" description="Inositol polyphosphate-related phosphatase" evidence="2">
    <location>
        <begin position="1"/>
        <end position="327"/>
    </location>
</feature>
<dbReference type="EMBL" id="JAODUP010000121">
    <property type="protein sequence ID" value="KAK2161088.1"/>
    <property type="molecule type" value="Genomic_DNA"/>
</dbReference>
<dbReference type="SMART" id="SM00128">
    <property type="entry name" value="IPPc"/>
    <property type="match status" value="1"/>
</dbReference>
<evidence type="ECO:0000259" key="2">
    <source>
        <dbReference type="SMART" id="SM00128"/>
    </source>
</evidence>
<dbReference type="PANTHER" id="PTHR11200:SF275">
    <property type="entry name" value="LD06095P"/>
    <property type="match status" value="1"/>
</dbReference>
<sequence>MKIHMTTFNILGVDVPDNDKDQIEIRKMVETWIYNDIYTKVHQRNKGDFVPDIFVVGLQEMVPMNIQGFLESSEKAANQWSSIIVDILNMKIGKGIVYIPGEPLTMFGLALFVFVRQELNPLITRYDRDNIRTGGWGPLSLGEKGGVAISMTVGSTTMCFVNVHLAAGDGNLPHRIEHWNEIRDDLSFDNDIKLEDHEYVFWLGDMNSRLVVQTYDDSEKVQAAINDNKWSYLVAAHDELTLERMFHGYKEGLVTFAPTYKYQVGTQMFVNETPSFTDRILWRRKGLGLEANEDDGKLVLYDSTQIVTISDHRPVTALMDIPLQLPPTQQSNPNNHPPPLPLHFATVEPANNHVPASSVPTQEIVAEVVPHPNQTVPQQAQTVPQQFQTVPQQFQTVPQQFQTAPQQFQTIPYPGQNAPQPSPIVRQPKIILENVASTYDGQGAAYPLMDQTHMILNAPKVSPAPVPAPAPAPAQNPYSTDRMMYVLNQVNHSSSTNMPVVNARENLAHYNAGRKVTCHQNQHGTLSCHTHHRHEPRHHHENPYNYGGHDTDSDDLSFSDTDSDTDSESSDEFESVIRLPRQRIQKRIPANPMHYGKPNGGRKSGPRPGQGPRRMRSPPQRQPTPAYGSDSNEREQPPPEVMAYVRNSQQIQMVEPVVSRPPGPAPGVLYELYPTPVYDMKPPAPMAHAPSATMVPEPQVPRPPAPPQYVTLFGQA</sequence>
<gene>
    <name evidence="3" type="ORF">LSH36_121g01004</name>
</gene>
<name>A0AAD9JXA4_9ANNE</name>